<organism evidence="7 8">
    <name type="scientific">Kibdelosporangium banguiense</name>
    <dbReference type="NCBI Taxonomy" id="1365924"/>
    <lineage>
        <taxon>Bacteria</taxon>
        <taxon>Bacillati</taxon>
        <taxon>Actinomycetota</taxon>
        <taxon>Actinomycetes</taxon>
        <taxon>Pseudonocardiales</taxon>
        <taxon>Pseudonocardiaceae</taxon>
        <taxon>Kibdelosporangium</taxon>
    </lineage>
</organism>
<dbReference type="Gene3D" id="3.40.50.300">
    <property type="entry name" value="P-loop containing nucleotide triphosphate hydrolases"/>
    <property type="match status" value="1"/>
</dbReference>
<dbReference type="Pfam" id="PF13424">
    <property type="entry name" value="TPR_12"/>
    <property type="match status" value="2"/>
</dbReference>
<dbReference type="SMART" id="SM00028">
    <property type="entry name" value="TPR"/>
    <property type="match status" value="9"/>
</dbReference>
<name>A0ABS4TCX9_9PSEU</name>
<dbReference type="SMART" id="SM00862">
    <property type="entry name" value="Trans_reg_C"/>
    <property type="match status" value="1"/>
</dbReference>
<dbReference type="SUPFAM" id="SSF48452">
    <property type="entry name" value="TPR-like"/>
    <property type="match status" value="3"/>
</dbReference>
<keyword evidence="8" id="KW-1185">Reference proteome</keyword>
<dbReference type="InterPro" id="IPR016032">
    <property type="entry name" value="Sig_transdc_resp-reg_C-effctor"/>
</dbReference>
<dbReference type="Pfam" id="PF00486">
    <property type="entry name" value="Trans_reg_C"/>
    <property type="match status" value="1"/>
</dbReference>
<dbReference type="InterPro" id="IPR001867">
    <property type="entry name" value="OmpR/PhoB-type_DNA-bd"/>
</dbReference>
<feature type="domain" description="OmpR/PhoB-type" evidence="6">
    <location>
        <begin position="1"/>
        <end position="95"/>
    </location>
</feature>
<reference evidence="7 8" key="1">
    <citation type="submission" date="2021-03" db="EMBL/GenBank/DDBJ databases">
        <title>Sequencing the genomes of 1000 actinobacteria strains.</title>
        <authorList>
            <person name="Klenk H.-P."/>
        </authorList>
    </citation>
    <scope>NUCLEOTIDE SEQUENCE [LARGE SCALE GENOMIC DNA]</scope>
    <source>
        <strain evidence="7 8">DSM 46670</strain>
    </source>
</reference>
<dbReference type="InterPro" id="IPR011990">
    <property type="entry name" value="TPR-like_helical_dom_sf"/>
</dbReference>
<dbReference type="Pfam" id="PF03704">
    <property type="entry name" value="BTAD"/>
    <property type="match status" value="1"/>
</dbReference>
<evidence type="ECO:0000256" key="5">
    <source>
        <dbReference type="PROSITE-ProRule" id="PRU01091"/>
    </source>
</evidence>
<accession>A0ABS4TCX9</accession>
<dbReference type="GO" id="GO:0003677">
    <property type="term" value="F:DNA binding"/>
    <property type="evidence" value="ECO:0007669"/>
    <property type="project" value="UniProtKB-KW"/>
</dbReference>
<evidence type="ECO:0000313" key="7">
    <source>
        <dbReference type="EMBL" id="MBP2322204.1"/>
    </source>
</evidence>
<gene>
    <name evidence="7" type="ORF">JOF56_002589</name>
</gene>
<dbReference type="InterPro" id="IPR003593">
    <property type="entry name" value="AAA+_ATPase"/>
</dbReference>
<evidence type="ECO:0000256" key="3">
    <source>
        <dbReference type="ARBA" id="ARBA00023125"/>
    </source>
</evidence>
<evidence type="ECO:0000256" key="4">
    <source>
        <dbReference type="ARBA" id="ARBA00023163"/>
    </source>
</evidence>
<dbReference type="CDD" id="cd15831">
    <property type="entry name" value="BTAD"/>
    <property type="match status" value="1"/>
</dbReference>
<dbReference type="SUPFAM" id="SSF46894">
    <property type="entry name" value="C-terminal effector domain of the bipartite response regulators"/>
    <property type="match status" value="1"/>
</dbReference>
<dbReference type="RefSeq" id="WP_209637519.1">
    <property type="nucleotide sequence ID" value="NZ_JAGINW010000001.1"/>
</dbReference>
<evidence type="ECO:0000259" key="6">
    <source>
        <dbReference type="PROSITE" id="PS51755"/>
    </source>
</evidence>
<keyword evidence="2" id="KW-0805">Transcription regulation</keyword>
<proteinExistence type="inferred from homology"/>
<dbReference type="Gene3D" id="1.10.10.10">
    <property type="entry name" value="Winged helix-like DNA-binding domain superfamily/Winged helix DNA-binding domain"/>
    <property type="match status" value="1"/>
</dbReference>
<comment type="caution">
    <text evidence="7">The sequence shown here is derived from an EMBL/GenBank/DDBJ whole genome shotgun (WGS) entry which is preliminary data.</text>
</comment>
<comment type="similarity">
    <text evidence="1">Belongs to the AfsR/DnrI/RedD regulatory family.</text>
</comment>
<dbReference type="EMBL" id="JAGINW010000001">
    <property type="protein sequence ID" value="MBP2322204.1"/>
    <property type="molecule type" value="Genomic_DNA"/>
</dbReference>
<dbReference type="SMART" id="SM01043">
    <property type="entry name" value="BTAD"/>
    <property type="match status" value="1"/>
</dbReference>
<dbReference type="Gene3D" id="1.25.40.10">
    <property type="entry name" value="Tetratricopeptide repeat domain"/>
    <property type="match status" value="3"/>
</dbReference>
<dbReference type="InterPro" id="IPR005158">
    <property type="entry name" value="BTAD"/>
</dbReference>
<evidence type="ECO:0000256" key="1">
    <source>
        <dbReference type="ARBA" id="ARBA00005820"/>
    </source>
</evidence>
<dbReference type="PRINTS" id="PR00364">
    <property type="entry name" value="DISEASERSIST"/>
</dbReference>
<evidence type="ECO:0000313" key="8">
    <source>
        <dbReference type="Proteomes" id="UP001519332"/>
    </source>
</evidence>
<evidence type="ECO:0000256" key="2">
    <source>
        <dbReference type="ARBA" id="ARBA00023015"/>
    </source>
</evidence>
<sequence length="1031" mass="112176">MTELGFGVLGAIEVTRAGSPVTINGPKLRVLLAALLLRANTTVSVDRIAHRLWGDLPPATAKKNIQVYALRLRRALGDETGSVIETQPDGYLIRLRPEQLDLLRFRSLTDAARDAGDLDAELDLLTEALSCWRGPALSDVPSESLRQDEVVQLEEARLRAEERRVDISLELGRHGEVLGELTRLTHDHPWQESFWAQLITAQHRSGRLGDALASYRKVHRILAEDLGISPGPRLQAAHRAVLDGPAVETVRPASPTVCQLPSDVDRFVGREDLIDRLTGPSRRRNVVISGPPGVGKTALAVHVAHLSRRRYPDGQLYMNLQGYGPDPPLTAEAALARFLGTLGVAQDQVPADPEDRAALFRSIFMGRKMLLLLDNAVHIDQVRPLLPTEPDCMVLVTSRGDLRGLSVEQVALGVLTGEESRAVLAGLLDDFRTQAEPDALAGLADACAHLPLALRIAGANLAANPHRGIAEYTDAMTSTGRLTELAIDDDEQSAVRVAFDQSYLRMPEACRSFFRLLGLTPGPDISSAAAAALAGVPHTEAIRTLNRLAEVSLIDPTTPGRHRLHDLIREYAADRAETEDGPENTTAALSRFASYYLHSAATAARLLYPSTSRRPLPEPAGPPPPLNTEQEALSWLDEERYNLVAAITWAATHPVLSHYAWQFVDVLRVYLQARGHHLEVVAACTAALESARRSADRAAEVALLNVLGLISHNVSEYDRSTAYHRQALTAAREINDLDAEADALRNLGRDRSQCGEPTAALQYYREALVVSRKAGNVEGEALAMNYIGTAHTSAGRARTAVHWHQRAVDLAKRSGSRETLFRSLSGRAVARWSLSRLDDAISDHQQVLEYCREVGQPFGELAALIGLAETTFELGRIDEAQSLAGEALRLGQELGDKRGEATARELVATIHRHRGEPDAAIEGYLEAFRLVTAIGFGYGEPSVLLGLAAAYRAIGEPRRALTYSEEALTRLRLAGQLLLEPQALTEIAEDHLALDDSAAASAFADEAVRLAGKRGQRAAAARAREVRLMCT</sequence>
<dbReference type="SUPFAM" id="SSF52540">
    <property type="entry name" value="P-loop containing nucleoside triphosphate hydrolases"/>
    <property type="match status" value="1"/>
</dbReference>
<dbReference type="PROSITE" id="PS51755">
    <property type="entry name" value="OMPR_PHOB"/>
    <property type="match status" value="1"/>
</dbReference>
<dbReference type="InterPro" id="IPR036388">
    <property type="entry name" value="WH-like_DNA-bd_sf"/>
</dbReference>
<dbReference type="PANTHER" id="PTHR35807">
    <property type="entry name" value="TRANSCRIPTIONAL REGULATOR REDD-RELATED"/>
    <property type="match status" value="1"/>
</dbReference>
<dbReference type="SMART" id="SM00382">
    <property type="entry name" value="AAA"/>
    <property type="match status" value="1"/>
</dbReference>
<feature type="DNA-binding region" description="OmpR/PhoB-type" evidence="5">
    <location>
        <begin position="1"/>
        <end position="95"/>
    </location>
</feature>
<dbReference type="InterPro" id="IPR027417">
    <property type="entry name" value="P-loop_NTPase"/>
</dbReference>
<keyword evidence="3 5" id="KW-0238">DNA-binding</keyword>
<dbReference type="InterPro" id="IPR019734">
    <property type="entry name" value="TPR_rpt"/>
</dbReference>
<dbReference type="PANTHER" id="PTHR35807:SF1">
    <property type="entry name" value="TRANSCRIPTIONAL REGULATOR REDD"/>
    <property type="match status" value="1"/>
</dbReference>
<dbReference type="Proteomes" id="UP001519332">
    <property type="component" value="Unassembled WGS sequence"/>
</dbReference>
<dbReference type="InterPro" id="IPR051677">
    <property type="entry name" value="AfsR-DnrI-RedD_regulator"/>
</dbReference>
<protein>
    <submittedName>
        <fullName evidence="7">DNA-binding SARP family transcriptional activator</fullName>
    </submittedName>
</protein>
<keyword evidence="4" id="KW-0804">Transcription</keyword>